<feature type="signal peptide" evidence="1">
    <location>
        <begin position="1"/>
        <end position="21"/>
    </location>
</feature>
<dbReference type="STRING" id="466.Lmac_2074"/>
<evidence type="ECO:0000313" key="2">
    <source>
        <dbReference type="EMBL" id="KTD25096.1"/>
    </source>
</evidence>
<dbReference type="RefSeq" id="WP_058452825.1">
    <property type="nucleotide sequence ID" value="NZ_CAAAIB010000020.1"/>
</dbReference>
<sequence length="145" mass="16438">MNKILTITLFIAHWVISSPLAAETLEGNFWRCTAFDAENKEWTVESSYEISAVNKAFDECKKQSKIPRSCKTAKESCEAFVNGKSTRPMWRCTALDQMAKSWPSNVYTHRDDAAIAAKAYCEQNSAFPDTCYINLMTCKNLNSKE</sequence>
<dbReference type="Proteomes" id="UP000054908">
    <property type="component" value="Unassembled WGS sequence"/>
</dbReference>
<dbReference type="EMBL" id="LNYL01000045">
    <property type="protein sequence ID" value="KTD25096.1"/>
    <property type="molecule type" value="Genomic_DNA"/>
</dbReference>
<reference evidence="2 3" key="1">
    <citation type="submission" date="2015-11" db="EMBL/GenBank/DDBJ databases">
        <title>Genomic analysis of 38 Legionella species identifies large and diverse effector repertoires.</title>
        <authorList>
            <person name="Burstein D."/>
            <person name="Amaro F."/>
            <person name="Zusman T."/>
            <person name="Lifshitz Z."/>
            <person name="Cohen O."/>
            <person name="Gilbert J.A."/>
            <person name="Pupko T."/>
            <person name="Shuman H.A."/>
            <person name="Segal G."/>
        </authorList>
    </citation>
    <scope>NUCLEOTIDE SEQUENCE [LARGE SCALE GENOMIC DNA]</scope>
    <source>
        <strain evidence="2 3">PX-1-G2-E2</strain>
    </source>
</reference>
<dbReference type="AlphaFoldDB" id="A0A0W0VYC6"/>
<evidence type="ECO:0008006" key="4">
    <source>
        <dbReference type="Google" id="ProtNLM"/>
    </source>
</evidence>
<keyword evidence="1" id="KW-0732">Signal</keyword>
<evidence type="ECO:0000313" key="3">
    <source>
        <dbReference type="Proteomes" id="UP000054908"/>
    </source>
</evidence>
<comment type="caution">
    <text evidence="2">The sequence shown here is derived from an EMBL/GenBank/DDBJ whole genome shotgun (WGS) entry which is preliminary data.</text>
</comment>
<protein>
    <recommendedName>
        <fullName evidence="4">DUF4189 domain-containing protein</fullName>
    </recommendedName>
</protein>
<proteinExistence type="predicted"/>
<keyword evidence="3" id="KW-1185">Reference proteome</keyword>
<dbReference type="OrthoDB" id="5652118at2"/>
<accession>A0A0W0VYC6</accession>
<organism evidence="2 3">
    <name type="scientific">Legionella maceachernii</name>
    <dbReference type="NCBI Taxonomy" id="466"/>
    <lineage>
        <taxon>Bacteria</taxon>
        <taxon>Pseudomonadati</taxon>
        <taxon>Pseudomonadota</taxon>
        <taxon>Gammaproteobacteria</taxon>
        <taxon>Legionellales</taxon>
        <taxon>Legionellaceae</taxon>
        <taxon>Legionella</taxon>
    </lineage>
</organism>
<gene>
    <name evidence="2" type="ORF">Lmac_2074</name>
</gene>
<feature type="chain" id="PRO_5006915186" description="DUF4189 domain-containing protein" evidence="1">
    <location>
        <begin position="22"/>
        <end position="145"/>
    </location>
</feature>
<dbReference type="PATRIC" id="fig|466.6.peg.2200"/>
<name>A0A0W0VYC6_9GAMM</name>
<evidence type="ECO:0000256" key="1">
    <source>
        <dbReference type="SAM" id="SignalP"/>
    </source>
</evidence>